<keyword evidence="7" id="KW-0479">Metal-binding</keyword>
<dbReference type="InterPro" id="IPR037171">
    <property type="entry name" value="NagB/RpiA_transferase-like"/>
</dbReference>
<keyword evidence="7" id="KW-0460">Magnesium</keyword>
<keyword evidence="3 6" id="KW-0067">ATP-binding</keyword>
<dbReference type="Pfam" id="PF01812">
    <property type="entry name" value="5-FTHF_cyc-lig"/>
    <property type="match status" value="1"/>
</dbReference>
<dbReference type="GO" id="GO:0009396">
    <property type="term" value="P:folic acid-containing compound biosynthetic process"/>
    <property type="evidence" value="ECO:0007669"/>
    <property type="project" value="TreeGrafter"/>
</dbReference>
<evidence type="ECO:0000313" key="9">
    <source>
        <dbReference type="Proteomes" id="UP000000707"/>
    </source>
</evidence>
<evidence type="ECO:0000313" key="8">
    <source>
        <dbReference type="EMBL" id="EGV63275.1"/>
    </source>
</evidence>
<evidence type="ECO:0000256" key="3">
    <source>
        <dbReference type="ARBA" id="ARBA00022840"/>
    </source>
</evidence>
<feature type="binding site" evidence="6">
    <location>
        <position position="58"/>
    </location>
    <ligand>
        <name>substrate</name>
    </ligand>
</feature>
<dbReference type="GeneID" id="18247481"/>
<dbReference type="GO" id="GO:0005739">
    <property type="term" value="C:mitochondrion"/>
    <property type="evidence" value="ECO:0007669"/>
    <property type="project" value="TreeGrafter"/>
</dbReference>
<name>G3B5P0_CANTC</name>
<proteinExistence type="inferred from homology"/>
<dbReference type="Gene3D" id="3.40.50.10420">
    <property type="entry name" value="NagB/RpiA/CoA transferase-like"/>
    <property type="match status" value="1"/>
</dbReference>
<protein>
    <recommendedName>
        <fullName evidence="5 7">5-formyltetrahydrofolate cyclo-ligase</fullName>
        <ecNumber evidence="5 7">6.3.3.2</ecNumber>
    </recommendedName>
</protein>
<gene>
    <name evidence="8" type="ORF">CANTEDRAFT_114569</name>
</gene>
<dbReference type="EC" id="6.3.3.2" evidence="5 7"/>
<dbReference type="STRING" id="590646.G3B5P0"/>
<evidence type="ECO:0000256" key="6">
    <source>
        <dbReference type="PIRSR" id="PIRSR006806-1"/>
    </source>
</evidence>
<dbReference type="SUPFAM" id="SSF100950">
    <property type="entry name" value="NagB/RpiA/CoA transferase-like"/>
    <property type="match status" value="1"/>
</dbReference>
<keyword evidence="9" id="KW-1185">Reference proteome</keyword>
<dbReference type="NCBIfam" id="TIGR02727">
    <property type="entry name" value="MTHFS_bact"/>
    <property type="match status" value="1"/>
</dbReference>
<organism evidence="9">
    <name type="scientific">Candida tenuis (strain ATCC 10573 / BCRC 21748 / CBS 615 / JCM 9827 / NBRC 10315 / NRRL Y-1498 / VKM Y-70)</name>
    <name type="common">Yeast</name>
    <name type="synonym">Yamadazyma tenuis</name>
    <dbReference type="NCBI Taxonomy" id="590646"/>
    <lineage>
        <taxon>Eukaryota</taxon>
        <taxon>Fungi</taxon>
        <taxon>Dikarya</taxon>
        <taxon>Ascomycota</taxon>
        <taxon>Saccharomycotina</taxon>
        <taxon>Pichiomycetes</taxon>
        <taxon>Debaryomycetaceae</taxon>
        <taxon>Yamadazyma</taxon>
    </lineage>
</organism>
<dbReference type="PIRSF" id="PIRSF006806">
    <property type="entry name" value="FTHF_cligase"/>
    <property type="match status" value="1"/>
</dbReference>
<dbReference type="InterPro" id="IPR024185">
    <property type="entry name" value="FTHF_cligase-like_sf"/>
</dbReference>
<feature type="binding site" evidence="6">
    <location>
        <position position="53"/>
    </location>
    <ligand>
        <name>substrate</name>
    </ligand>
</feature>
<dbReference type="GO" id="GO:0035999">
    <property type="term" value="P:tetrahydrofolate interconversion"/>
    <property type="evidence" value="ECO:0007669"/>
    <property type="project" value="TreeGrafter"/>
</dbReference>
<dbReference type="PANTHER" id="PTHR23407:SF1">
    <property type="entry name" value="5-FORMYLTETRAHYDROFOLATE CYCLO-LIGASE"/>
    <property type="match status" value="1"/>
</dbReference>
<evidence type="ECO:0000256" key="7">
    <source>
        <dbReference type="RuleBase" id="RU361279"/>
    </source>
</evidence>
<dbReference type="GO" id="GO:0046872">
    <property type="term" value="F:metal ion binding"/>
    <property type="evidence" value="ECO:0007669"/>
    <property type="project" value="UniProtKB-KW"/>
</dbReference>
<comment type="catalytic activity">
    <reaction evidence="4 7">
        <text>(6S)-5-formyl-5,6,7,8-tetrahydrofolate + ATP = (6R)-5,10-methenyltetrahydrofolate + ADP + phosphate</text>
        <dbReference type="Rhea" id="RHEA:10488"/>
        <dbReference type="ChEBI" id="CHEBI:30616"/>
        <dbReference type="ChEBI" id="CHEBI:43474"/>
        <dbReference type="ChEBI" id="CHEBI:57455"/>
        <dbReference type="ChEBI" id="CHEBI:57457"/>
        <dbReference type="ChEBI" id="CHEBI:456216"/>
        <dbReference type="EC" id="6.3.3.2"/>
    </reaction>
</comment>
<comment type="similarity">
    <text evidence="1 7">Belongs to the 5-formyltetrahydrofolate cyclo-ligase family.</text>
</comment>
<dbReference type="InterPro" id="IPR002698">
    <property type="entry name" value="FTHF_cligase"/>
</dbReference>
<dbReference type="PANTHER" id="PTHR23407">
    <property type="entry name" value="ATPASE INHIBITOR/5-FORMYLTETRAHYDROFOLATE CYCLO-LIGASE"/>
    <property type="match status" value="1"/>
</dbReference>
<sequence length="207" mass="24040">MYVREAKKQLRSKMKTMLMELSPESIQFQSEKVHEKLLNLEKFKESKKIALYMSMPHEIQTIKIIESCFLSNKTVYLPKCNYEASYGRKKGHLHMLKVNSFGEVLNLRPQGRFKILEPTDGQDILQTGELDIIIVPGVAFDLERKRLGHGAGFYDEFLRAYYNKFGKTPFLVGLGLKEQAVQQIPTEEHDWKLDCLVLPERNIIFSI</sequence>
<evidence type="ECO:0000256" key="4">
    <source>
        <dbReference type="ARBA" id="ARBA00036539"/>
    </source>
</evidence>
<dbReference type="Proteomes" id="UP000000707">
    <property type="component" value="Unassembled WGS sequence"/>
</dbReference>
<keyword evidence="2 6" id="KW-0547">Nucleotide-binding</keyword>
<dbReference type="RefSeq" id="XP_006687068.1">
    <property type="nucleotide sequence ID" value="XM_006687005.1"/>
</dbReference>
<dbReference type="GO" id="GO:0005524">
    <property type="term" value="F:ATP binding"/>
    <property type="evidence" value="ECO:0007669"/>
    <property type="project" value="UniProtKB-KW"/>
</dbReference>
<dbReference type="OrthoDB" id="2015992at2759"/>
<dbReference type="HOGENOM" id="CLU_066245_2_1_1"/>
<comment type="cofactor">
    <cofactor evidence="7">
        <name>Mg(2+)</name>
        <dbReference type="ChEBI" id="CHEBI:18420"/>
    </cofactor>
</comment>
<dbReference type="AlphaFoldDB" id="G3B5P0"/>
<evidence type="ECO:0000256" key="5">
    <source>
        <dbReference type="ARBA" id="ARBA00038966"/>
    </source>
</evidence>
<accession>G3B5P0</accession>
<dbReference type="EMBL" id="GL996524">
    <property type="protein sequence ID" value="EGV63275.1"/>
    <property type="molecule type" value="Genomic_DNA"/>
</dbReference>
<evidence type="ECO:0000256" key="1">
    <source>
        <dbReference type="ARBA" id="ARBA00010638"/>
    </source>
</evidence>
<evidence type="ECO:0000256" key="2">
    <source>
        <dbReference type="ARBA" id="ARBA00022741"/>
    </source>
</evidence>
<feature type="binding site" evidence="6">
    <location>
        <begin position="146"/>
        <end position="154"/>
    </location>
    <ligand>
        <name>ATP</name>
        <dbReference type="ChEBI" id="CHEBI:30616"/>
    </ligand>
</feature>
<reference evidence="8 9" key="1">
    <citation type="journal article" date="2011" name="Proc. Natl. Acad. Sci. U.S.A.">
        <title>Comparative genomics of xylose-fermenting fungi for enhanced biofuel production.</title>
        <authorList>
            <person name="Wohlbach D.J."/>
            <person name="Kuo A."/>
            <person name="Sato T.K."/>
            <person name="Potts K.M."/>
            <person name="Salamov A.A."/>
            <person name="LaButti K.M."/>
            <person name="Sun H."/>
            <person name="Clum A."/>
            <person name="Pangilinan J.L."/>
            <person name="Lindquist E.A."/>
            <person name="Lucas S."/>
            <person name="Lapidus A."/>
            <person name="Jin M."/>
            <person name="Gunawan C."/>
            <person name="Balan V."/>
            <person name="Dale B.E."/>
            <person name="Jeffries T.W."/>
            <person name="Zinkel R."/>
            <person name="Barry K.W."/>
            <person name="Grigoriev I.V."/>
            <person name="Gasch A.P."/>
        </authorList>
    </citation>
    <scope>NUCLEOTIDE SEQUENCE [LARGE SCALE GENOMIC DNA]</scope>
    <source>
        <strain evidence="9">ATCC 10573 / BCRC 21748 / CBS 615 / JCM 9827 / NBRC 10315 / NRRL Y-1498 / VKM Y-70</strain>
    </source>
</reference>
<dbReference type="GO" id="GO:0030272">
    <property type="term" value="F:5-formyltetrahydrofolate cyclo-ligase activity"/>
    <property type="evidence" value="ECO:0007669"/>
    <property type="project" value="UniProtKB-EC"/>
</dbReference>
<feature type="binding site" evidence="6">
    <location>
        <begin position="7"/>
        <end position="11"/>
    </location>
    <ligand>
        <name>ATP</name>
        <dbReference type="ChEBI" id="CHEBI:30616"/>
    </ligand>
</feature>
<dbReference type="eggNOG" id="KOG3093">
    <property type="taxonomic scope" value="Eukaryota"/>
</dbReference>
<dbReference type="KEGG" id="cten:18247481"/>
<keyword evidence="8" id="KW-0436">Ligase</keyword>